<dbReference type="RefSeq" id="WP_339970544.1">
    <property type="nucleotide sequence ID" value="NZ_JAWMWG010000006.1"/>
</dbReference>
<protein>
    <submittedName>
        <fullName evidence="5">HK97 family phage prohead protease</fullName>
    </submittedName>
</protein>
<evidence type="ECO:0000256" key="1">
    <source>
        <dbReference type="ARBA" id="ARBA00022612"/>
    </source>
</evidence>
<accession>A0ABU8SI31</accession>
<dbReference type="InterPro" id="IPR006433">
    <property type="entry name" value="Prohead_protease"/>
</dbReference>
<evidence type="ECO:0000313" key="5">
    <source>
        <dbReference type="EMBL" id="MEJ6349006.1"/>
    </source>
</evidence>
<name>A0ABU8SI31_9LACO</name>
<dbReference type="GO" id="GO:0006508">
    <property type="term" value="P:proteolysis"/>
    <property type="evidence" value="ECO:0007669"/>
    <property type="project" value="UniProtKB-KW"/>
</dbReference>
<sequence>MTIKKRTSLVDNAKFRTAETDNGEKVIEGYFVVFDELTNLFGDFYEKVSPDAISDNINNQDVRALYDHDTSKVLGRTKSGTLTLTKDSKGLWGKIVVNEDDSEALSIYSKIKRGDVSQASFGFYINDEDYTSNGNSTISTLTDIELFEVSVVAFPAYPSTEISARSKDVESFKQRQFEARKNKLLNQLKEKSHA</sequence>
<dbReference type="InterPro" id="IPR054613">
    <property type="entry name" value="Peptidase_S78_dom"/>
</dbReference>
<dbReference type="Proteomes" id="UP001377804">
    <property type="component" value="Unassembled WGS sequence"/>
</dbReference>
<dbReference type="GO" id="GO:0008233">
    <property type="term" value="F:peptidase activity"/>
    <property type="evidence" value="ECO:0007669"/>
    <property type="project" value="UniProtKB-KW"/>
</dbReference>
<dbReference type="NCBIfam" id="TIGR01543">
    <property type="entry name" value="proheadase_HK97"/>
    <property type="match status" value="1"/>
</dbReference>
<evidence type="ECO:0000256" key="2">
    <source>
        <dbReference type="ARBA" id="ARBA00022670"/>
    </source>
</evidence>
<organism evidence="5 6">
    <name type="scientific">Holzapfeliella saturejae</name>
    <dbReference type="NCBI Taxonomy" id="3082953"/>
    <lineage>
        <taxon>Bacteria</taxon>
        <taxon>Bacillati</taxon>
        <taxon>Bacillota</taxon>
        <taxon>Bacilli</taxon>
        <taxon>Lactobacillales</taxon>
        <taxon>Lactobacillaceae</taxon>
        <taxon>Holzapfeliella</taxon>
    </lineage>
</organism>
<keyword evidence="2 5" id="KW-0645">Protease</keyword>
<evidence type="ECO:0000259" key="4">
    <source>
        <dbReference type="Pfam" id="PF04586"/>
    </source>
</evidence>
<proteinExistence type="predicted"/>
<evidence type="ECO:0000313" key="6">
    <source>
        <dbReference type="Proteomes" id="UP001377804"/>
    </source>
</evidence>
<comment type="caution">
    <text evidence="5">The sequence shown here is derived from an EMBL/GenBank/DDBJ whole genome shotgun (WGS) entry which is preliminary data.</text>
</comment>
<keyword evidence="3" id="KW-0378">Hydrolase</keyword>
<evidence type="ECO:0000256" key="3">
    <source>
        <dbReference type="ARBA" id="ARBA00022801"/>
    </source>
</evidence>
<dbReference type="EMBL" id="JAWMWG010000006">
    <property type="protein sequence ID" value="MEJ6349006.1"/>
    <property type="molecule type" value="Genomic_DNA"/>
</dbReference>
<dbReference type="Pfam" id="PF04586">
    <property type="entry name" value="Peptidase_S78"/>
    <property type="match status" value="1"/>
</dbReference>
<keyword evidence="6" id="KW-1185">Reference proteome</keyword>
<feature type="domain" description="Prohead serine protease" evidence="4">
    <location>
        <begin position="14"/>
        <end position="174"/>
    </location>
</feature>
<keyword evidence="1" id="KW-1188">Viral release from host cell</keyword>
<gene>
    <name evidence="5" type="ORF">R4Y45_07205</name>
</gene>
<reference evidence="5 6" key="1">
    <citation type="submission" date="2023-10" db="EMBL/GenBank/DDBJ databases">
        <title>Holzapfeliella saturejae sp. nov. isolated from Satureja montana flowers.</title>
        <authorList>
            <person name="Alcantara C."/>
            <person name="Zuniga M."/>
            <person name="Landete J.M."/>
            <person name="Monedero V."/>
        </authorList>
    </citation>
    <scope>NUCLEOTIDE SEQUENCE [LARGE SCALE GENOMIC DNA]</scope>
    <source>
        <strain evidence="5 6">He02</strain>
    </source>
</reference>